<dbReference type="EMBL" id="GL378333">
    <property type="protein sequence ID" value="EFJ49837.1"/>
    <property type="molecule type" value="Genomic_DNA"/>
</dbReference>
<dbReference type="OrthoDB" id="534196at2759"/>
<dbReference type="GeneID" id="9623713"/>
<keyword evidence="2" id="KW-1185">Reference proteome</keyword>
<organism evidence="2">
    <name type="scientific">Volvox carteri f. nagariensis</name>
    <dbReference type="NCBI Taxonomy" id="3068"/>
    <lineage>
        <taxon>Eukaryota</taxon>
        <taxon>Viridiplantae</taxon>
        <taxon>Chlorophyta</taxon>
        <taxon>core chlorophytes</taxon>
        <taxon>Chlorophyceae</taxon>
        <taxon>CS clade</taxon>
        <taxon>Chlamydomonadales</taxon>
        <taxon>Volvocaceae</taxon>
        <taxon>Volvox</taxon>
    </lineage>
</organism>
<dbReference type="KEGG" id="vcn:VOLCADRAFT_104089"/>
<accession>D8TR66</accession>
<dbReference type="Proteomes" id="UP000001058">
    <property type="component" value="Unassembled WGS sequence"/>
</dbReference>
<dbReference type="AlphaFoldDB" id="D8TR66"/>
<name>D8TR66_VOLCA</name>
<protein>
    <submittedName>
        <fullName evidence="1">Uncharacterized protein</fullName>
    </submittedName>
</protein>
<proteinExistence type="predicted"/>
<evidence type="ECO:0000313" key="1">
    <source>
        <dbReference type="EMBL" id="EFJ49837.1"/>
    </source>
</evidence>
<dbReference type="RefSeq" id="XP_002948902.1">
    <property type="nucleotide sequence ID" value="XM_002948856.1"/>
</dbReference>
<dbReference type="InParanoid" id="D8TR66"/>
<reference evidence="1 2" key="1">
    <citation type="journal article" date="2010" name="Science">
        <title>Genomic analysis of organismal complexity in the multicellular green alga Volvox carteri.</title>
        <authorList>
            <person name="Prochnik S.E."/>
            <person name="Umen J."/>
            <person name="Nedelcu A.M."/>
            <person name="Hallmann A."/>
            <person name="Miller S.M."/>
            <person name="Nishii I."/>
            <person name="Ferris P."/>
            <person name="Kuo A."/>
            <person name="Mitros T."/>
            <person name="Fritz-Laylin L.K."/>
            <person name="Hellsten U."/>
            <person name="Chapman J."/>
            <person name="Simakov O."/>
            <person name="Rensing S.A."/>
            <person name="Terry A."/>
            <person name="Pangilinan J."/>
            <person name="Kapitonov V."/>
            <person name="Jurka J."/>
            <person name="Salamov A."/>
            <person name="Shapiro H."/>
            <person name="Schmutz J."/>
            <person name="Grimwood J."/>
            <person name="Lindquist E."/>
            <person name="Lucas S."/>
            <person name="Grigoriev I.V."/>
            <person name="Schmitt R."/>
            <person name="Kirk D."/>
            <person name="Rokhsar D.S."/>
        </authorList>
    </citation>
    <scope>NUCLEOTIDE SEQUENCE [LARGE SCALE GENOMIC DNA]</scope>
    <source>
        <strain evidence="2">f. Nagariensis / Eve</strain>
    </source>
</reference>
<sequence>MVPPPKRVDSVEARNATKHPITFKVSFDNHKDKTEITEEYIVQPGQTHLFKEKVLDMGGWQAVAPVLRVTAEGSAGSQLLTPSVTEVVKVLQVVAAGGDSEGGNDLQLTQTH</sequence>
<evidence type="ECO:0000313" key="2">
    <source>
        <dbReference type="Proteomes" id="UP000001058"/>
    </source>
</evidence>
<gene>
    <name evidence="1" type="ORF">VOLCADRAFT_104089</name>
</gene>